<gene>
    <name evidence="15" type="ORF">CfE428DRAFT_4957</name>
</gene>
<dbReference type="InterPro" id="IPR001789">
    <property type="entry name" value="Sig_transdc_resp-reg_receiver"/>
</dbReference>
<dbReference type="EMBL" id="ABVL01000019">
    <property type="protein sequence ID" value="EDY17440.1"/>
    <property type="molecule type" value="Genomic_DNA"/>
</dbReference>
<feature type="domain" description="Response regulatory" evidence="12">
    <location>
        <begin position="1031"/>
        <end position="1147"/>
    </location>
</feature>
<dbReference type="PROSITE" id="PS50110">
    <property type="entry name" value="RESPONSE_REGULATORY"/>
    <property type="match status" value="2"/>
</dbReference>
<comment type="catalytic activity">
    <reaction evidence="1">
        <text>ATP + protein L-histidine = ADP + protein N-phospho-L-histidine.</text>
        <dbReference type="EC" id="2.7.13.3"/>
    </reaction>
</comment>
<dbReference type="Pfam" id="PF00072">
    <property type="entry name" value="Response_reg"/>
    <property type="match status" value="2"/>
</dbReference>
<dbReference type="Gene3D" id="3.30.565.10">
    <property type="entry name" value="Histidine kinase-like ATPase, C-terminal domain"/>
    <property type="match status" value="1"/>
</dbReference>
<dbReference type="SUPFAM" id="SSF55785">
    <property type="entry name" value="PYP-like sensor domain (PAS domain)"/>
    <property type="match status" value="3"/>
</dbReference>
<evidence type="ECO:0000256" key="4">
    <source>
        <dbReference type="ARBA" id="ARBA00022679"/>
    </source>
</evidence>
<accession>B4D7R7</accession>
<dbReference type="InterPro" id="IPR013655">
    <property type="entry name" value="PAS_fold_3"/>
</dbReference>
<dbReference type="STRING" id="497964.CfE428DRAFT_4957"/>
<evidence type="ECO:0000256" key="7">
    <source>
        <dbReference type="ARBA" id="ARBA00022840"/>
    </source>
</evidence>
<dbReference type="InParanoid" id="B4D7R7"/>
<keyword evidence="10" id="KW-1133">Transmembrane helix</keyword>
<keyword evidence="10" id="KW-0812">Transmembrane</keyword>
<dbReference type="InterPro" id="IPR004358">
    <property type="entry name" value="Sig_transdc_His_kin-like_C"/>
</dbReference>
<feature type="domain" description="PAS" evidence="13">
    <location>
        <begin position="526"/>
        <end position="578"/>
    </location>
</feature>
<dbReference type="CDD" id="cd00156">
    <property type="entry name" value="REC"/>
    <property type="match status" value="1"/>
</dbReference>
<dbReference type="Pfam" id="PF08448">
    <property type="entry name" value="PAS_4"/>
    <property type="match status" value="1"/>
</dbReference>
<dbReference type="CDD" id="cd00082">
    <property type="entry name" value="HisKA"/>
    <property type="match status" value="1"/>
</dbReference>
<keyword evidence="6 15" id="KW-0418">Kinase</keyword>
<dbReference type="SMART" id="SM00387">
    <property type="entry name" value="HATPase_c"/>
    <property type="match status" value="1"/>
</dbReference>
<dbReference type="InterPro" id="IPR011006">
    <property type="entry name" value="CheY-like_superfamily"/>
</dbReference>
<dbReference type="InterPro" id="IPR035965">
    <property type="entry name" value="PAS-like_dom_sf"/>
</dbReference>
<name>B4D7R7_9BACT</name>
<evidence type="ECO:0000259" key="14">
    <source>
        <dbReference type="PROSITE" id="PS50113"/>
    </source>
</evidence>
<reference evidence="15 16" key="1">
    <citation type="journal article" date="2011" name="J. Bacteriol.">
        <title>Genome sequence of Chthoniobacter flavus Ellin428, an aerobic heterotrophic soil bacterium.</title>
        <authorList>
            <person name="Kant R."/>
            <person name="van Passel M.W."/>
            <person name="Palva A."/>
            <person name="Lucas S."/>
            <person name="Lapidus A."/>
            <person name="Glavina Del Rio T."/>
            <person name="Dalin E."/>
            <person name="Tice H."/>
            <person name="Bruce D."/>
            <person name="Goodwin L."/>
            <person name="Pitluck S."/>
            <person name="Larimer F.W."/>
            <person name="Land M.L."/>
            <person name="Hauser L."/>
            <person name="Sangwan P."/>
            <person name="de Vos W.M."/>
            <person name="Janssen P.H."/>
            <person name="Smidt H."/>
        </authorList>
    </citation>
    <scope>NUCLEOTIDE SEQUENCE [LARGE SCALE GENOMIC DNA]</scope>
    <source>
        <strain evidence="15 16">Ellin428</strain>
    </source>
</reference>
<keyword evidence="7" id="KW-0067">ATP-binding</keyword>
<evidence type="ECO:0000256" key="3">
    <source>
        <dbReference type="ARBA" id="ARBA00022553"/>
    </source>
</evidence>
<feature type="domain" description="PAC" evidence="14">
    <location>
        <begin position="244"/>
        <end position="296"/>
    </location>
</feature>
<dbReference type="GO" id="GO:0000155">
    <property type="term" value="F:phosphorelay sensor kinase activity"/>
    <property type="evidence" value="ECO:0007669"/>
    <property type="project" value="InterPro"/>
</dbReference>
<dbReference type="InterPro" id="IPR036890">
    <property type="entry name" value="HATPase_C_sf"/>
</dbReference>
<evidence type="ECO:0000256" key="8">
    <source>
        <dbReference type="ARBA" id="ARBA00023012"/>
    </source>
</evidence>
<dbReference type="InterPro" id="IPR036097">
    <property type="entry name" value="HisK_dim/P_sf"/>
</dbReference>
<dbReference type="InterPro" id="IPR005467">
    <property type="entry name" value="His_kinase_dom"/>
</dbReference>
<evidence type="ECO:0000313" key="16">
    <source>
        <dbReference type="Proteomes" id="UP000005824"/>
    </source>
</evidence>
<sequence length="1151" mass="128456">MNSGLLHSNSVSPSEENVGRREAFAAKALMKRRLCVLIVEDCPEDAQLLLNELEREGFAPDWKRVQTEEEYLAHLGPHLDLVLSDHTLPGFSAPRALSLLRARGLEVPFIIVSGTIGEEVAVTAMRQGATDYVLKDRMKRLGAAVDHALEQARLARQRQEAEDALHSTHAQLRQLLDHSPAVIYALRCEGQNYTPHLVSENITTLLGFTVSETLRSDWWPGQLHAEDRQRAFAGMAEILVKGTSTTEYRVHHKDGSVRWVEDKRRLVCGASGEPKEIVGIWTDITEKKRAEEVLAGAFDRERQARQAAGTRDLIVGGVSVVAIFTLAYWLKIFTGPLELLVKYKETALDDFFGTLFVLSPLVFWFGYRRWKDSGAIILERQVCTRDRRIISQDWIRKLRSSIARELFGLLILGALMVTVCDYFDAFAKPFTLLWRYQDTVMDELIGTIVVLTIAAVPAASLFAYRRWFDIKSEAGEEQRTNLALQTLLTELDQRVQQGATDLAKTNEALRIKIADHKRNGDVLRESERRFREMLENLEMIAVTLDKDGTVTFCNDYLLKVTGWRREEVIGSNWFTRYLPNNPEAKALFLETVETGTIPRHQENPILTKSGELREIVWNNTMLRGTAGNFIGMASIGLDETERNRAEHALRDSERRFRSFMQHSPIAGWVVDADGRFCYVSPGYDRLFSAGSESVIGKLISEVYRPEIAEPYLANNEIVLCERRVLETVEMGTRADGSMGEFMVVKFPMDGPDGKALVGGIALDVTERKQLEQQFLRAQRMESIGTLAGGIAHDLNNSLGPILMSLDVLRMKFPDPDSRELLDLIQSSAQRSADMVRQVLSFGRGIEGRKMAVQVKHLLREIEKIVNDTFLKNIQMRADFPRDLWTVVGDPTQLHQVLLNLCVNARDAMPQGGLLSITAENLTLDAQYAALNPEAKPGRYVLIRVEDSGTGIPPEILEKIFDPFFTTKEVGKGTGLGLYTSLGIVKSHGGFVRVSSEVNQGTRFQVYLPADSAEVAEAASSETTLPRGAGETVLVVDDERIVREITRQTLETFGYRVVLACDGAEAVGKIATDGKDISVVVTDIAMPVMDGAAMIQVLRRFSPHLPVIVTSGQASKEQLAKIGGLEEKHILAKPYTAEELLKTLKAALGQAR</sequence>
<keyword evidence="3 9" id="KW-0597">Phosphoprotein</keyword>
<evidence type="ECO:0000256" key="6">
    <source>
        <dbReference type="ARBA" id="ARBA00022777"/>
    </source>
</evidence>
<feature type="transmembrane region" description="Helical" evidence="10">
    <location>
        <begin position="351"/>
        <end position="367"/>
    </location>
</feature>
<dbReference type="Pfam" id="PF08447">
    <property type="entry name" value="PAS_3"/>
    <property type="match status" value="1"/>
</dbReference>
<dbReference type="SMART" id="SM00086">
    <property type="entry name" value="PAC"/>
    <property type="match status" value="2"/>
</dbReference>
<dbReference type="InterPro" id="IPR013656">
    <property type="entry name" value="PAS_4"/>
</dbReference>
<dbReference type="SUPFAM" id="SSF55874">
    <property type="entry name" value="ATPase domain of HSP90 chaperone/DNA topoisomerase II/histidine kinase"/>
    <property type="match status" value="1"/>
</dbReference>
<feature type="domain" description="PAS" evidence="13">
    <location>
        <begin position="652"/>
        <end position="706"/>
    </location>
</feature>
<dbReference type="PROSITE" id="PS50109">
    <property type="entry name" value="HIS_KIN"/>
    <property type="match status" value="1"/>
</dbReference>
<dbReference type="GO" id="GO:0005524">
    <property type="term" value="F:ATP binding"/>
    <property type="evidence" value="ECO:0007669"/>
    <property type="project" value="UniProtKB-KW"/>
</dbReference>
<feature type="transmembrane region" description="Helical" evidence="10">
    <location>
        <begin position="313"/>
        <end position="331"/>
    </location>
</feature>
<protein>
    <recommendedName>
        <fullName evidence="2">histidine kinase</fullName>
        <ecNumber evidence="2">2.7.13.3</ecNumber>
    </recommendedName>
</protein>
<dbReference type="Proteomes" id="UP000005824">
    <property type="component" value="Unassembled WGS sequence"/>
</dbReference>
<dbReference type="SMART" id="SM00448">
    <property type="entry name" value="REC"/>
    <property type="match status" value="2"/>
</dbReference>
<dbReference type="InterPro" id="IPR000700">
    <property type="entry name" value="PAS-assoc_C"/>
</dbReference>
<dbReference type="Pfam" id="PF02518">
    <property type="entry name" value="HATPase_c"/>
    <property type="match status" value="1"/>
</dbReference>
<feature type="domain" description="Response regulatory" evidence="12">
    <location>
        <begin position="35"/>
        <end position="150"/>
    </location>
</feature>
<dbReference type="GO" id="GO:0006355">
    <property type="term" value="P:regulation of DNA-templated transcription"/>
    <property type="evidence" value="ECO:0007669"/>
    <property type="project" value="InterPro"/>
</dbReference>
<keyword evidence="8" id="KW-0902">Two-component regulatory system</keyword>
<dbReference type="InterPro" id="IPR003661">
    <property type="entry name" value="HisK_dim/P_dom"/>
</dbReference>
<dbReference type="Gene3D" id="3.40.50.2300">
    <property type="match status" value="2"/>
</dbReference>
<dbReference type="InterPro" id="IPR013767">
    <property type="entry name" value="PAS_fold"/>
</dbReference>
<feature type="transmembrane region" description="Helical" evidence="10">
    <location>
        <begin position="406"/>
        <end position="424"/>
    </location>
</feature>
<dbReference type="PANTHER" id="PTHR43065:SF46">
    <property type="entry name" value="C4-DICARBOXYLATE TRANSPORT SENSOR PROTEIN DCTB"/>
    <property type="match status" value="1"/>
</dbReference>
<evidence type="ECO:0000256" key="5">
    <source>
        <dbReference type="ARBA" id="ARBA00022741"/>
    </source>
</evidence>
<keyword evidence="4" id="KW-0808">Transferase</keyword>
<dbReference type="SMART" id="SM00091">
    <property type="entry name" value="PAS"/>
    <property type="match status" value="3"/>
</dbReference>
<dbReference type="PANTHER" id="PTHR43065">
    <property type="entry name" value="SENSOR HISTIDINE KINASE"/>
    <property type="match status" value="1"/>
</dbReference>
<feature type="modified residue" description="4-aspartylphosphate" evidence="9">
    <location>
        <position position="85"/>
    </location>
</feature>
<dbReference type="EC" id="2.7.13.3" evidence="2"/>
<dbReference type="PRINTS" id="PR00344">
    <property type="entry name" value="BCTRLSENSOR"/>
</dbReference>
<dbReference type="SMART" id="SM00388">
    <property type="entry name" value="HisKA"/>
    <property type="match status" value="1"/>
</dbReference>
<comment type="caution">
    <text evidence="15">The sequence shown here is derived from an EMBL/GenBank/DDBJ whole genome shotgun (WGS) entry which is preliminary data.</text>
</comment>
<dbReference type="InterPro" id="IPR003594">
    <property type="entry name" value="HATPase_dom"/>
</dbReference>
<keyword evidence="5" id="KW-0547">Nucleotide-binding</keyword>
<feature type="modified residue" description="4-aspartylphosphate" evidence="9">
    <location>
        <position position="1082"/>
    </location>
</feature>
<feature type="domain" description="Histidine kinase" evidence="11">
    <location>
        <begin position="789"/>
        <end position="1011"/>
    </location>
</feature>
<dbReference type="CDD" id="cd00130">
    <property type="entry name" value="PAS"/>
    <property type="match status" value="3"/>
</dbReference>
<dbReference type="Pfam" id="PF00512">
    <property type="entry name" value="HisKA"/>
    <property type="match status" value="1"/>
</dbReference>
<evidence type="ECO:0000256" key="10">
    <source>
        <dbReference type="SAM" id="Phobius"/>
    </source>
</evidence>
<dbReference type="AlphaFoldDB" id="B4D7R7"/>
<organism evidence="15 16">
    <name type="scientific">Chthoniobacter flavus Ellin428</name>
    <dbReference type="NCBI Taxonomy" id="497964"/>
    <lineage>
        <taxon>Bacteria</taxon>
        <taxon>Pseudomonadati</taxon>
        <taxon>Verrucomicrobiota</taxon>
        <taxon>Spartobacteria</taxon>
        <taxon>Chthoniobacterales</taxon>
        <taxon>Chthoniobacteraceae</taxon>
        <taxon>Chthoniobacter</taxon>
    </lineage>
</organism>
<evidence type="ECO:0000256" key="2">
    <source>
        <dbReference type="ARBA" id="ARBA00012438"/>
    </source>
</evidence>
<evidence type="ECO:0000256" key="9">
    <source>
        <dbReference type="PROSITE-ProRule" id="PRU00169"/>
    </source>
</evidence>
<feature type="domain" description="PAS" evidence="13">
    <location>
        <begin position="168"/>
        <end position="242"/>
    </location>
</feature>
<dbReference type="InterPro" id="IPR001610">
    <property type="entry name" value="PAC"/>
</dbReference>
<dbReference type="eggNOG" id="COG4191">
    <property type="taxonomic scope" value="Bacteria"/>
</dbReference>
<proteinExistence type="predicted"/>
<dbReference type="Gene3D" id="3.30.450.20">
    <property type="entry name" value="PAS domain"/>
    <property type="match status" value="3"/>
</dbReference>
<dbReference type="NCBIfam" id="TIGR00229">
    <property type="entry name" value="sensory_box"/>
    <property type="match status" value="3"/>
</dbReference>
<evidence type="ECO:0000313" key="15">
    <source>
        <dbReference type="EMBL" id="EDY17440.1"/>
    </source>
</evidence>
<dbReference type="SUPFAM" id="SSF47384">
    <property type="entry name" value="Homodimeric domain of signal transducing histidine kinase"/>
    <property type="match status" value="1"/>
</dbReference>
<dbReference type="InterPro" id="IPR000014">
    <property type="entry name" value="PAS"/>
</dbReference>
<keyword evidence="16" id="KW-1185">Reference proteome</keyword>
<evidence type="ECO:0000259" key="13">
    <source>
        <dbReference type="PROSITE" id="PS50112"/>
    </source>
</evidence>
<keyword evidence="10" id="KW-0472">Membrane</keyword>
<dbReference type="PROSITE" id="PS50112">
    <property type="entry name" value="PAS"/>
    <property type="match status" value="3"/>
</dbReference>
<dbReference type="SUPFAM" id="SSF52172">
    <property type="entry name" value="CheY-like"/>
    <property type="match status" value="2"/>
</dbReference>
<dbReference type="Pfam" id="PF00989">
    <property type="entry name" value="PAS"/>
    <property type="match status" value="1"/>
</dbReference>
<evidence type="ECO:0000259" key="12">
    <source>
        <dbReference type="PROSITE" id="PS50110"/>
    </source>
</evidence>
<evidence type="ECO:0000259" key="11">
    <source>
        <dbReference type="PROSITE" id="PS50109"/>
    </source>
</evidence>
<evidence type="ECO:0000256" key="1">
    <source>
        <dbReference type="ARBA" id="ARBA00000085"/>
    </source>
</evidence>
<dbReference type="PROSITE" id="PS50113">
    <property type="entry name" value="PAC"/>
    <property type="match status" value="2"/>
</dbReference>
<feature type="domain" description="PAC" evidence="14">
    <location>
        <begin position="599"/>
        <end position="651"/>
    </location>
</feature>
<dbReference type="Gene3D" id="1.10.287.130">
    <property type="match status" value="1"/>
</dbReference>